<keyword evidence="9" id="KW-0812">Transmembrane</keyword>
<comment type="subcellular location">
    <subcellularLocation>
        <location evidence="2">Cytoplasm</location>
    </subcellularLocation>
    <subcellularLocation>
        <location evidence="1">Nucleus</location>
    </subcellularLocation>
</comment>
<dbReference type="Pfam" id="PF04564">
    <property type="entry name" value="U-box"/>
    <property type="match status" value="1"/>
</dbReference>
<feature type="domain" description="U-box" evidence="10">
    <location>
        <begin position="197"/>
        <end position="235"/>
    </location>
</feature>
<dbReference type="GO" id="GO:0005737">
    <property type="term" value="C:cytoplasm"/>
    <property type="evidence" value="ECO:0007669"/>
    <property type="project" value="UniProtKB-SubCell"/>
</dbReference>
<dbReference type="Gene3D" id="3.30.40.10">
    <property type="entry name" value="Zinc/RING finger domain, C3HC4 (zinc finger)"/>
    <property type="match status" value="1"/>
</dbReference>
<dbReference type="VEuPathDB" id="FungiDB:PSTT_05361"/>
<keyword evidence="5" id="KW-0963">Cytoplasm</keyword>
<dbReference type="EMBL" id="PKSL01000039">
    <property type="protein sequence ID" value="POW11374.1"/>
    <property type="molecule type" value="Genomic_DNA"/>
</dbReference>
<evidence type="ECO:0000313" key="13">
    <source>
        <dbReference type="Proteomes" id="UP000239156"/>
    </source>
</evidence>
<evidence type="ECO:0000259" key="10">
    <source>
        <dbReference type="Pfam" id="PF04564"/>
    </source>
</evidence>
<keyword evidence="8" id="KW-0539">Nucleus</keyword>
<evidence type="ECO:0000256" key="3">
    <source>
        <dbReference type="ARBA" id="ARBA00004906"/>
    </source>
</evidence>
<evidence type="ECO:0000256" key="1">
    <source>
        <dbReference type="ARBA" id="ARBA00004123"/>
    </source>
</evidence>
<evidence type="ECO:0000259" key="11">
    <source>
        <dbReference type="Pfam" id="PF10408"/>
    </source>
</evidence>
<dbReference type="GO" id="GO:0005634">
    <property type="term" value="C:nucleus"/>
    <property type="evidence" value="ECO:0007669"/>
    <property type="project" value="UniProtKB-SubCell"/>
</dbReference>
<keyword evidence="9" id="KW-1133">Transmembrane helix</keyword>
<evidence type="ECO:0000256" key="9">
    <source>
        <dbReference type="SAM" id="Phobius"/>
    </source>
</evidence>
<evidence type="ECO:0000256" key="8">
    <source>
        <dbReference type="ARBA" id="ARBA00023242"/>
    </source>
</evidence>
<evidence type="ECO:0000256" key="4">
    <source>
        <dbReference type="ARBA" id="ARBA00007434"/>
    </source>
</evidence>
<dbReference type="GO" id="GO:0000209">
    <property type="term" value="P:protein polyubiquitination"/>
    <property type="evidence" value="ECO:0007669"/>
    <property type="project" value="TreeGrafter"/>
</dbReference>
<evidence type="ECO:0000256" key="7">
    <source>
        <dbReference type="ARBA" id="ARBA00022786"/>
    </source>
</evidence>
<dbReference type="PANTHER" id="PTHR13931:SF2">
    <property type="entry name" value="UBIQUITIN CONJUGATION FACTOR E4 B"/>
    <property type="match status" value="1"/>
</dbReference>
<feature type="transmembrane region" description="Helical" evidence="9">
    <location>
        <begin position="178"/>
        <end position="197"/>
    </location>
</feature>
<comment type="caution">
    <text evidence="12">The sequence shown here is derived from an EMBL/GenBank/DDBJ whole genome shotgun (WGS) entry which is preliminary data.</text>
</comment>
<dbReference type="PANTHER" id="PTHR13931">
    <property type="entry name" value="UBIQUITINATION FACTOR E4"/>
    <property type="match status" value="1"/>
</dbReference>
<keyword evidence="9" id="KW-0472">Membrane</keyword>
<comment type="pathway">
    <text evidence="3">Protein modification; protein ubiquitination.</text>
</comment>
<dbReference type="InterPro" id="IPR003613">
    <property type="entry name" value="Ubox_domain"/>
</dbReference>
<name>A0A2S4VPA1_9BASI</name>
<dbReference type="Pfam" id="PF10408">
    <property type="entry name" value="Ufd2P_core"/>
    <property type="match status" value="1"/>
</dbReference>
<gene>
    <name evidence="12" type="ORF">PSTT_05361</name>
</gene>
<dbReference type="AlphaFoldDB" id="A0A2S4VPA1"/>
<keyword evidence="13" id="KW-1185">Reference proteome</keyword>
<organism evidence="12 13">
    <name type="scientific">Puccinia striiformis</name>
    <dbReference type="NCBI Taxonomy" id="27350"/>
    <lineage>
        <taxon>Eukaryota</taxon>
        <taxon>Fungi</taxon>
        <taxon>Dikarya</taxon>
        <taxon>Basidiomycota</taxon>
        <taxon>Pucciniomycotina</taxon>
        <taxon>Pucciniomycetes</taxon>
        <taxon>Pucciniales</taxon>
        <taxon>Pucciniaceae</taxon>
        <taxon>Puccinia</taxon>
    </lineage>
</organism>
<keyword evidence="7" id="KW-0833">Ubl conjugation pathway</keyword>
<reference evidence="12" key="1">
    <citation type="submission" date="2017-12" db="EMBL/GenBank/DDBJ databases">
        <title>Gene loss provides genomic basis for host adaptation in cereal stripe rust fungi.</title>
        <authorList>
            <person name="Xia C."/>
        </authorList>
    </citation>
    <scope>NUCLEOTIDE SEQUENCE [LARGE SCALE GENOMIC DNA]</scope>
    <source>
        <strain evidence="12">93-210</strain>
    </source>
</reference>
<evidence type="ECO:0008006" key="14">
    <source>
        <dbReference type="Google" id="ProtNLM"/>
    </source>
</evidence>
<dbReference type="InterPro" id="IPR045132">
    <property type="entry name" value="UBE4"/>
</dbReference>
<dbReference type="InterPro" id="IPR019474">
    <property type="entry name" value="Ub_conjug_fac_E4_core"/>
</dbReference>
<feature type="domain" description="Ubiquitin conjugation factor E4 core" evidence="11">
    <location>
        <begin position="81"/>
        <end position="139"/>
    </location>
</feature>
<dbReference type="GO" id="GO:0034450">
    <property type="term" value="F:ubiquitin-ubiquitin ligase activity"/>
    <property type="evidence" value="ECO:0007669"/>
    <property type="project" value="InterPro"/>
</dbReference>
<proteinExistence type="inferred from homology"/>
<dbReference type="GO" id="GO:0036503">
    <property type="term" value="P:ERAD pathway"/>
    <property type="evidence" value="ECO:0007669"/>
    <property type="project" value="InterPro"/>
</dbReference>
<dbReference type="InterPro" id="IPR013083">
    <property type="entry name" value="Znf_RING/FYVE/PHD"/>
</dbReference>
<evidence type="ECO:0000256" key="6">
    <source>
        <dbReference type="ARBA" id="ARBA00022679"/>
    </source>
</evidence>
<comment type="similarity">
    <text evidence="4">Belongs to the ubiquitin conjugation factor E4 family.</text>
</comment>
<protein>
    <recommendedName>
        <fullName evidence="14">U-box domain-containing protein</fullName>
    </recommendedName>
</protein>
<keyword evidence="6" id="KW-0808">Transferase</keyword>
<dbReference type="Proteomes" id="UP000239156">
    <property type="component" value="Unassembled WGS sequence"/>
</dbReference>
<dbReference type="GO" id="GO:0006511">
    <property type="term" value="P:ubiquitin-dependent protein catabolic process"/>
    <property type="evidence" value="ECO:0007669"/>
    <property type="project" value="InterPro"/>
</dbReference>
<accession>A0A2S4VPA1</accession>
<sequence length="240" mass="27638">MAARMYILAVGCYIPVINRDVHSSVAINKCYMVHPCWEEDDTQISEFGVWDESTQHPKIIIKIGAWKNDTLELANDTRRPLTDVYLNLWDQRPLHEAIANDGRSYTKELFKRANQIACKAHLKSTDQLDKLSKLVKKVEELCQSEANEELELGEIPDKFLGQMPLTTTTYITSFTPDLVFQLIIFILFHFCIFLYTLDLLMCTLMKEPVILPTSKTTVDLSTIKQHFLSDATDPLWYTKS</sequence>
<dbReference type="GO" id="GO:0000151">
    <property type="term" value="C:ubiquitin ligase complex"/>
    <property type="evidence" value="ECO:0007669"/>
    <property type="project" value="InterPro"/>
</dbReference>
<dbReference type="UniPathway" id="UPA00143"/>
<dbReference type="VEuPathDB" id="FungiDB:PSHT_08689"/>
<evidence type="ECO:0000313" key="12">
    <source>
        <dbReference type="EMBL" id="POW11374.1"/>
    </source>
</evidence>
<evidence type="ECO:0000256" key="5">
    <source>
        <dbReference type="ARBA" id="ARBA00022490"/>
    </source>
</evidence>
<evidence type="ECO:0000256" key="2">
    <source>
        <dbReference type="ARBA" id="ARBA00004496"/>
    </source>
</evidence>
<dbReference type="SUPFAM" id="SSF57850">
    <property type="entry name" value="RING/U-box"/>
    <property type="match status" value="1"/>
</dbReference>